<reference evidence="1 2" key="1">
    <citation type="submission" date="2016-10" db="EMBL/GenBank/DDBJ databases">
        <title>Lutibacter sp. LPB0138, isolated from marine gastropod.</title>
        <authorList>
            <person name="Kim E."/>
            <person name="Yi H."/>
        </authorList>
    </citation>
    <scope>NUCLEOTIDE SEQUENCE [LARGE SCALE GENOMIC DNA]</scope>
    <source>
        <strain evidence="1 2">LPB0138</strain>
    </source>
</reference>
<dbReference type="AlphaFoldDB" id="A0A1D8P5J4"/>
<keyword evidence="2" id="KW-1185">Reference proteome</keyword>
<dbReference type="OrthoDB" id="1118000at2"/>
<dbReference type="EMBL" id="CP017478">
    <property type="protein sequence ID" value="AOW19813.1"/>
    <property type="molecule type" value="Genomic_DNA"/>
</dbReference>
<accession>A0A1D8P5J4</accession>
<dbReference type="Proteomes" id="UP000176050">
    <property type="component" value="Chromosome"/>
</dbReference>
<organism evidence="1 2">
    <name type="scientific">Urechidicola croceus</name>
    <dbReference type="NCBI Taxonomy" id="1850246"/>
    <lineage>
        <taxon>Bacteria</taxon>
        <taxon>Pseudomonadati</taxon>
        <taxon>Bacteroidota</taxon>
        <taxon>Flavobacteriia</taxon>
        <taxon>Flavobacteriales</taxon>
        <taxon>Flavobacteriaceae</taxon>
        <taxon>Urechidicola</taxon>
    </lineage>
</organism>
<sequence length="159" mass="18403">MKNELKSIKLGYGLGPLKFGMSRANVKMMLGEPSNIEKYSYTDDDENLTESWDYDELSLSLSFDEEDNYRLMLISITSPFYELEGKSLIGSTEESVLEHLEALGMDDLELEIMAEDDEFENKLIEIEEKSINFWINDGVVDEIQWSPFFVDDDTVDWPE</sequence>
<evidence type="ECO:0000313" key="2">
    <source>
        <dbReference type="Proteomes" id="UP000176050"/>
    </source>
</evidence>
<dbReference type="RefSeq" id="WP_070235952.1">
    <property type="nucleotide sequence ID" value="NZ_CP017478.1"/>
</dbReference>
<proteinExistence type="predicted"/>
<protein>
    <submittedName>
        <fullName evidence="1">Uncharacterized protein</fullName>
    </submittedName>
</protein>
<name>A0A1D8P5J4_9FLAO</name>
<gene>
    <name evidence="1" type="ORF">LPB138_03550</name>
</gene>
<dbReference type="KEGG" id="lul:LPB138_03550"/>
<dbReference type="STRING" id="1850246.LPB138_03550"/>
<evidence type="ECO:0000313" key="1">
    <source>
        <dbReference type="EMBL" id="AOW19813.1"/>
    </source>
</evidence>